<proteinExistence type="inferred from homology"/>
<dbReference type="InterPro" id="IPR022803">
    <property type="entry name" value="Ribosomal_uL5_dom_sf"/>
</dbReference>
<sequence>MNPNREVSIDKIVVHMGVGEAGDRLVSAEKILSEITGNKPVRGVAKQTIPAFGLRKGQPLSCKTTLRGNTAEEFLVTSLKVVGNKLSARAVDQQGNFSFGVEEHTDYPGQSYDPKIGIFGLDVTVVVKRNGVRIARRHIQTKKLPLKQRVSHEDTVGFLNGKYGVEVQ</sequence>
<dbReference type="EMBL" id="QGMY01000009">
    <property type="protein sequence ID" value="PWR71014.1"/>
    <property type="molecule type" value="Genomic_DNA"/>
</dbReference>
<dbReference type="InterPro" id="IPR031309">
    <property type="entry name" value="Ribosomal_uL5_C"/>
</dbReference>
<comment type="similarity">
    <text evidence="1 7 8">Belongs to the universal ribosomal protein uL5 family.</text>
</comment>
<evidence type="ECO:0000256" key="2">
    <source>
        <dbReference type="ARBA" id="ARBA00022555"/>
    </source>
</evidence>
<dbReference type="Pfam" id="PF00281">
    <property type="entry name" value="Ribosomal_L5"/>
    <property type="match status" value="1"/>
</dbReference>
<evidence type="ECO:0000256" key="7">
    <source>
        <dbReference type="HAMAP-Rule" id="MF_01333"/>
    </source>
</evidence>
<keyword evidence="2 7" id="KW-0820">tRNA-binding</keyword>
<dbReference type="GO" id="GO:0006412">
    <property type="term" value="P:translation"/>
    <property type="evidence" value="ECO:0007669"/>
    <property type="project" value="UniProtKB-UniRule"/>
</dbReference>
<dbReference type="GO" id="GO:0019843">
    <property type="term" value="F:rRNA binding"/>
    <property type="evidence" value="ECO:0007669"/>
    <property type="project" value="UniProtKB-UniRule"/>
</dbReference>
<dbReference type="RefSeq" id="WP_109969508.1">
    <property type="nucleotide sequence ID" value="NZ_CP176093.1"/>
</dbReference>
<evidence type="ECO:0000256" key="3">
    <source>
        <dbReference type="ARBA" id="ARBA00022730"/>
    </source>
</evidence>
<organism evidence="11 12">
    <name type="scientific">Methanospirillum lacunae</name>
    <dbReference type="NCBI Taxonomy" id="668570"/>
    <lineage>
        <taxon>Archaea</taxon>
        <taxon>Methanobacteriati</taxon>
        <taxon>Methanobacteriota</taxon>
        <taxon>Stenosarchaea group</taxon>
        <taxon>Methanomicrobia</taxon>
        <taxon>Methanomicrobiales</taxon>
        <taxon>Methanospirillaceae</taxon>
        <taxon>Methanospirillum</taxon>
    </lineage>
</organism>
<evidence type="ECO:0000313" key="12">
    <source>
        <dbReference type="Proteomes" id="UP000245657"/>
    </source>
</evidence>
<evidence type="ECO:0000259" key="10">
    <source>
        <dbReference type="Pfam" id="PF00673"/>
    </source>
</evidence>
<dbReference type="PANTHER" id="PTHR11994">
    <property type="entry name" value="60S RIBOSOMAL PROTEIN L11-RELATED"/>
    <property type="match status" value="1"/>
</dbReference>
<keyword evidence="5 7" id="KW-0689">Ribosomal protein</keyword>
<dbReference type="InterPro" id="IPR031310">
    <property type="entry name" value="Ribosomal_uL5_N"/>
</dbReference>
<dbReference type="PIRSF" id="PIRSF002161">
    <property type="entry name" value="Ribosomal_L5"/>
    <property type="match status" value="1"/>
</dbReference>
<dbReference type="InterPro" id="IPR022804">
    <property type="entry name" value="Ribosomal_uL5_arc"/>
</dbReference>
<dbReference type="GO" id="GO:0000049">
    <property type="term" value="F:tRNA binding"/>
    <property type="evidence" value="ECO:0007669"/>
    <property type="project" value="UniProtKB-UniRule"/>
</dbReference>
<keyword evidence="6 7" id="KW-0687">Ribonucleoprotein</keyword>
<evidence type="ECO:0000259" key="9">
    <source>
        <dbReference type="Pfam" id="PF00281"/>
    </source>
</evidence>
<dbReference type="GeneID" id="97547382"/>
<dbReference type="Pfam" id="PF00673">
    <property type="entry name" value="Ribosomal_L5_C"/>
    <property type="match status" value="1"/>
</dbReference>
<dbReference type="GO" id="GO:0003735">
    <property type="term" value="F:structural constituent of ribosome"/>
    <property type="evidence" value="ECO:0007669"/>
    <property type="project" value="InterPro"/>
</dbReference>
<dbReference type="Proteomes" id="UP000245657">
    <property type="component" value="Unassembled WGS sequence"/>
</dbReference>
<dbReference type="AlphaFoldDB" id="A0A2V2MS01"/>
<name>A0A2V2MS01_9EURY</name>
<evidence type="ECO:0000256" key="1">
    <source>
        <dbReference type="ARBA" id="ARBA00008553"/>
    </source>
</evidence>
<dbReference type="OrthoDB" id="372044at2157"/>
<keyword evidence="4 7" id="KW-0694">RNA-binding</keyword>
<dbReference type="InterPro" id="IPR057266">
    <property type="entry name" value="Ribosomal_uL5_euk/arc-type"/>
</dbReference>
<comment type="caution">
    <text evidence="11">The sequence shown here is derived from an EMBL/GenBank/DDBJ whole genome shotgun (WGS) entry which is preliminary data.</text>
</comment>
<dbReference type="SUPFAM" id="SSF55282">
    <property type="entry name" value="RL5-like"/>
    <property type="match status" value="1"/>
</dbReference>
<accession>A0A2V2MS01</accession>
<evidence type="ECO:0000256" key="8">
    <source>
        <dbReference type="RuleBase" id="RU003930"/>
    </source>
</evidence>
<evidence type="ECO:0000313" key="11">
    <source>
        <dbReference type="EMBL" id="PWR71014.1"/>
    </source>
</evidence>
<gene>
    <name evidence="7" type="primary">rpl5</name>
    <name evidence="11" type="ORF">DK846_13635</name>
</gene>
<dbReference type="HAMAP" id="MF_01333_A">
    <property type="entry name" value="Ribosomal_uL5_A"/>
    <property type="match status" value="1"/>
</dbReference>
<dbReference type="GO" id="GO:0005840">
    <property type="term" value="C:ribosome"/>
    <property type="evidence" value="ECO:0007669"/>
    <property type="project" value="UniProtKB-KW"/>
</dbReference>
<dbReference type="FunFam" id="3.30.1440.10:FF:000002">
    <property type="entry name" value="60S ribosomal protein L11"/>
    <property type="match status" value="1"/>
</dbReference>
<keyword evidence="3 7" id="KW-0699">rRNA-binding</keyword>
<dbReference type="GO" id="GO:1990904">
    <property type="term" value="C:ribonucleoprotein complex"/>
    <property type="evidence" value="ECO:0007669"/>
    <property type="project" value="UniProtKB-KW"/>
</dbReference>
<keyword evidence="12" id="KW-1185">Reference proteome</keyword>
<comment type="function">
    <text evidence="7">This is 1 of the proteins that bind and probably mediate the attachment of the 5S RNA into the large ribosomal subunit, where it forms part of the central protuberance. In the 70S ribosome it contacts protein S13 of the 30S subunit (bridge B1b), connecting the 2 subunits; this bridge is implicated in subunit movement. May contact the P site tRNA; the 5S rRNA and some of its associated proteins might help stabilize positioning of ribosome-bound tRNAs.</text>
</comment>
<dbReference type="NCBIfam" id="NF003258">
    <property type="entry name" value="PRK04219.1"/>
    <property type="match status" value="1"/>
</dbReference>
<dbReference type="Gene3D" id="3.30.1440.10">
    <property type="match status" value="1"/>
</dbReference>
<comment type="subunit">
    <text evidence="7">Part of the 50S ribosomal subunit; contacts the 5S rRNA and probably tRNA. Forms a bridge to the 30S subunit in the 70S ribosome.</text>
</comment>
<dbReference type="InterPro" id="IPR002132">
    <property type="entry name" value="Ribosomal_uL5"/>
</dbReference>
<reference evidence="11 12" key="1">
    <citation type="submission" date="2018-05" db="EMBL/GenBank/DDBJ databases">
        <title>Draft genome of Methanospirillum lacunae Ki8-1.</title>
        <authorList>
            <person name="Dueholm M.S."/>
            <person name="Nielsen P.H."/>
            <person name="Bakmann L.F."/>
            <person name="Otzen D.E."/>
        </authorList>
    </citation>
    <scope>NUCLEOTIDE SEQUENCE [LARGE SCALE GENOMIC DNA]</scope>
    <source>
        <strain evidence="11 12">Ki8-1</strain>
    </source>
</reference>
<feature type="domain" description="Large ribosomal subunit protein uL5 C-terminal" evidence="10">
    <location>
        <begin position="59"/>
        <end position="140"/>
    </location>
</feature>
<evidence type="ECO:0000256" key="4">
    <source>
        <dbReference type="ARBA" id="ARBA00022884"/>
    </source>
</evidence>
<feature type="domain" description="Large ribosomal subunit protein uL5 N-terminal" evidence="9">
    <location>
        <begin position="2"/>
        <end position="55"/>
    </location>
</feature>
<protein>
    <recommendedName>
        <fullName evidence="7">Large ribosomal subunit protein uL5</fullName>
    </recommendedName>
</protein>
<evidence type="ECO:0000256" key="6">
    <source>
        <dbReference type="ARBA" id="ARBA00023274"/>
    </source>
</evidence>
<evidence type="ECO:0000256" key="5">
    <source>
        <dbReference type="ARBA" id="ARBA00022980"/>
    </source>
</evidence>